<evidence type="ECO:0000313" key="1">
    <source>
        <dbReference type="EMBL" id="KAL2042628.1"/>
    </source>
</evidence>
<comment type="caution">
    <text evidence="1">The sequence shown here is derived from an EMBL/GenBank/DDBJ whole genome shotgun (WGS) entry which is preliminary data.</text>
</comment>
<proteinExistence type="predicted"/>
<organism evidence="1 2">
    <name type="scientific">Stereocaulon virgatum</name>
    <dbReference type="NCBI Taxonomy" id="373712"/>
    <lineage>
        <taxon>Eukaryota</taxon>
        <taxon>Fungi</taxon>
        <taxon>Dikarya</taxon>
        <taxon>Ascomycota</taxon>
        <taxon>Pezizomycotina</taxon>
        <taxon>Lecanoromycetes</taxon>
        <taxon>OSLEUM clade</taxon>
        <taxon>Lecanoromycetidae</taxon>
        <taxon>Lecanorales</taxon>
        <taxon>Lecanorineae</taxon>
        <taxon>Stereocaulaceae</taxon>
        <taxon>Stereocaulon</taxon>
    </lineage>
</organism>
<name>A0ABR4AA91_9LECA</name>
<accession>A0ABR4AA91</accession>
<reference evidence="1 2" key="1">
    <citation type="submission" date="2024-09" db="EMBL/GenBank/DDBJ databases">
        <title>Rethinking Asexuality: The Enigmatic Case of Functional Sexual Genes in Lepraria (Stereocaulaceae).</title>
        <authorList>
            <person name="Doellman M."/>
            <person name="Sun Y."/>
            <person name="Barcenas-Pena A."/>
            <person name="Lumbsch H.T."/>
            <person name="Grewe F."/>
        </authorList>
    </citation>
    <scope>NUCLEOTIDE SEQUENCE [LARGE SCALE GENOMIC DNA]</scope>
    <source>
        <strain evidence="1 2">Mercado 3170</strain>
    </source>
</reference>
<dbReference type="Proteomes" id="UP001590950">
    <property type="component" value="Unassembled WGS sequence"/>
</dbReference>
<sequence>MQQPASFTPYLGCTSISDVWAWGKTAAPALWFIGRMLLNGVMPTVSLRFNAESKHERNLERDPRHPGPGSCDKLYYFILQSSQWGSKGISHVLRFMLLLNLTNPLNEKLIEQKYDLQGSGTRFHTCGASLAYHQTDQRTWISRILDPATLSLRTRFG</sequence>
<gene>
    <name evidence="1" type="ORF">N7G274_004387</name>
</gene>
<keyword evidence="2" id="KW-1185">Reference proteome</keyword>
<protein>
    <submittedName>
        <fullName evidence="1">Uncharacterized protein</fullName>
    </submittedName>
</protein>
<dbReference type="EMBL" id="JBEFKJ010000013">
    <property type="protein sequence ID" value="KAL2042628.1"/>
    <property type="molecule type" value="Genomic_DNA"/>
</dbReference>
<evidence type="ECO:0000313" key="2">
    <source>
        <dbReference type="Proteomes" id="UP001590950"/>
    </source>
</evidence>